<reference evidence="9" key="2">
    <citation type="submission" date="2020-09" db="EMBL/GenBank/DDBJ databases">
        <authorList>
            <person name="Sun Q."/>
            <person name="Ohkuma M."/>
        </authorList>
    </citation>
    <scope>NUCLEOTIDE SEQUENCE</scope>
    <source>
        <strain evidence="9">JCM 4988</strain>
    </source>
</reference>
<feature type="compositionally biased region" description="Basic and acidic residues" evidence="6">
    <location>
        <begin position="415"/>
        <end position="425"/>
    </location>
</feature>
<feature type="transmembrane region" description="Helical" evidence="7">
    <location>
        <begin position="310"/>
        <end position="331"/>
    </location>
</feature>
<protein>
    <submittedName>
        <fullName evidence="9">MFS transporter</fullName>
    </submittedName>
</protein>
<dbReference type="Proteomes" id="UP000630936">
    <property type="component" value="Unassembled WGS sequence"/>
</dbReference>
<keyword evidence="2" id="KW-1003">Cell membrane</keyword>
<comment type="caution">
    <text evidence="9">The sequence shown here is derived from an EMBL/GenBank/DDBJ whole genome shotgun (WGS) entry which is preliminary data.</text>
</comment>
<evidence type="ECO:0000313" key="9">
    <source>
        <dbReference type="EMBL" id="GGZ48698.1"/>
    </source>
</evidence>
<feature type="transmembrane region" description="Helical" evidence="7">
    <location>
        <begin position="152"/>
        <end position="182"/>
    </location>
</feature>
<dbReference type="PANTHER" id="PTHR23513">
    <property type="entry name" value="INTEGRAL MEMBRANE EFFLUX PROTEIN-RELATED"/>
    <property type="match status" value="1"/>
</dbReference>
<evidence type="ECO:0000256" key="2">
    <source>
        <dbReference type="ARBA" id="ARBA00022475"/>
    </source>
</evidence>
<keyword evidence="4 7" id="KW-1133">Transmembrane helix</keyword>
<keyword evidence="10" id="KW-1185">Reference proteome</keyword>
<evidence type="ECO:0000256" key="7">
    <source>
        <dbReference type="SAM" id="Phobius"/>
    </source>
</evidence>
<feature type="transmembrane region" description="Helical" evidence="7">
    <location>
        <begin position="373"/>
        <end position="393"/>
    </location>
</feature>
<dbReference type="SUPFAM" id="SSF103473">
    <property type="entry name" value="MFS general substrate transporter"/>
    <property type="match status" value="1"/>
</dbReference>
<dbReference type="InterPro" id="IPR020846">
    <property type="entry name" value="MFS_dom"/>
</dbReference>
<sequence>MSLFAIRDYRRLFSAQIIALFGTGLTTVALGLLAYDLAGPRAGTVLGTALTVKMVMYVVIAPLTAAYVDRFPRRTFLVLLDVVRGAVVLALPLVSEIWHIYVLIGLLQAASAAFTPTFQAVIPDIVTDESDYTRALSASQVASTMESLLSPVLAAVALAFISFDLLFLGTSAGFLLSGLLVLSARVPDARPSAHTRAWDKAAAGIRTFLRTPRLRGVMALNLVVAAAGSIVVVNTVNHVRDRLGGSQSDVAWMLAASGGGTLLAALALPRVLDRIAARTVMMTGAAVLVGGTVAAAALIAAGPAAWTGTAVVWAVIGVGMALVITPTGQVLRASVEPNAIPGAFAAQFSLSHLAWLITYPIAGQLGTSAGLPLAWTVLAALAGAGTLGALLLWPRHDGRRAATGPTAPGPAAVPRTDRSTLAKAA</sequence>
<feature type="compositionally biased region" description="Low complexity" evidence="6">
    <location>
        <begin position="401"/>
        <end position="414"/>
    </location>
</feature>
<dbReference type="InterPro" id="IPR036259">
    <property type="entry name" value="MFS_trans_sf"/>
</dbReference>
<feature type="region of interest" description="Disordered" evidence="6">
    <location>
        <begin position="401"/>
        <end position="425"/>
    </location>
</feature>
<feature type="transmembrane region" description="Helical" evidence="7">
    <location>
        <begin position="250"/>
        <end position="268"/>
    </location>
</feature>
<feature type="transmembrane region" description="Helical" evidence="7">
    <location>
        <begin position="280"/>
        <end position="304"/>
    </location>
</feature>
<evidence type="ECO:0000256" key="3">
    <source>
        <dbReference type="ARBA" id="ARBA00022692"/>
    </source>
</evidence>
<organism evidence="9 10">
    <name type="scientific">Streptomyces inusitatus</name>
    <dbReference type="NCBI Taxonomy" id="68221"/>
    <lineage>
        <taxon>Bacteria</taxon>
        <taxon>Bacillati</taxon>
        <taxon>Actinomycetota</taxon>
        <taxon>Actinomycetes</taxon>
        <taxon>Kitasatosporales</taxon>
        <taxon>Streptomycetaceae</taxon>
        <taxon>Streptomyces</taxon>
    </lineage>
</organism>
<dbReference type="Pfam" id="PF07690">
    <property type="entry name" value="MFS_1"/>
    <property type="match status" value="1"/>
</dbReference>
<evidence type="ECO:0000256" key="6">
    <source>
        <dbReference type="SAM" id="MobiDB-lite"/>
    </source>
</evidence>
<feature type="transmembrane region" description="Helical" evidence="7">
    <location>
        <begin position="45"/>
        <end position="68"/>
    </location>
</feature>
<dbReference type="PROSITE" id="PS50850">
    <property type="entry name" value="MFS"/>
    <property type="match status" value="1"/>
</dbReference>
<dbReference type="RefSeq" id="WP_190125352.1">
    <property type="nucleotide sequence ID" value="NZ_BMWG01000018.1"/>
</dbReference>
<proteinExistence type="predicted"/>
<keyword evidence="3 7" id="KW-0812">Transmembrane</keyword>
<dbReference type="Gene3D" id="1.20.1250.20">
    <property type="entry name" value="MFS general substrate transporter like domains"/>
    <property type="match status" value="1"/>
</dbReference>
<name>A0A918QHK9_9ACTN</name>
<dbReference type="PANTHER" id="PTHR23513:SF6">
    <property type="entry name" value="MAJOR FACILITATOR SUPERFAMILY ASSOCIATED DOMAIN-CONTAINING PROTEIN"/>
    <property type="match status" value="1"/>
</dbReference>
<dbReference type="GO" id="GO:0022857">
    <property type="term" value="F:transmembrane transporter activity"/>
    <property type="evidence" value="ECO:0007669"/>
    <property type="project" value="InterPro"/>
</dbReference>
<keyword evidence="5 7" id="KW-0472">Membrane</keyword>
<dbReference type="InterPro" id="IPR011701">
    <property type="entry name" value="MFS"/>
</dbReference>
<evidence type="ECO:0000256" key="5">
    <source>
        <dbReference type="ARBA" id="ARBA00023136"/>
    </source>
</evidence>
<evidence type="ECO:0000256" key="4">
    <source>
        <dbReference type="ARBA" id="ARBA00022989"/>
    </source>
</evidence>
<dbReference type="GO" id="GO:0005886">
    <property type="term" value="C:plasma membrane"/>
    <property type="evidence" value="ECO:0007669"/>
    <property type="project" value="UniProtKB-SubCell"/>
</dbReference>
<feature type="transmembrane region" description="Helical" evidence="7">
    <location>
        <begin position="343"/>
        <end position="361"/>
    </location>
</feature>
<evidence type="ECO:0000313" key="10">
    <source>
        <dbReference type="Proteomes" id="UP000630936"/>
    </source>
</evidence>
<reference evidence="9" key="1">
    <citation type="journal article" date="2014" name="Int. J. Syst. Evol. Microbiol.">
        <title>Complete genome sequence of Corynebacterium casei LMG S-19264T (=DSM 44701T), isolated from a smear-ripened cheese.</title>
        <authorList>
            <consortium name="US DOE Joint Genome Institute (JGI-PGF)"/>
            <person name="Walter F."/>
            <person name="Albersmeier A."/>
            <person name="Kalinowski J."/>
            <person name="Ruckert C."/>
        </authorList>
    </citation>
    <scope>NUCLEOTIDE SEQUENCE</scope>
    <source>
        <strain evidence="9">JCM 4988</strain>
    </source>
</reference>
<comment type="subcellular location">
    <subcellularLocation>
        <location evidence="1">Cell membrane</location>
        <topology evidence="1">Multi-pass membrane protein</topology>
    </subcellularLocation>
</comment>
<gene>
    <name evidence="9" type="ORF">GCM10010387_48820</name>
</gene>
<dbReference type="CDD" id="cd06173">
    <property type="entry name" value="MFS_MefA_like"/>
    <property type="match status" value="1"/>
</dbReference>
<feature type="transmembrane region" description="Helical" evidence="7">
    <location>
        <begin position="216"/>
        <end position="238"/>
    </location>
</feature>
<feature type="domain" description="Major facilitator superfamily (MFS) profile" evidence="8">
    <location>
        <begin position="1"/>
        <end position="397"/>
    </location>
</feature>
<feature type="transmembrane region" description="Helical" evidence="7">
    <location>
        <begin position="12"/>
        <end position="33"/>
    </location>
</feature>
<accession>A0A918QHK9</accession>
<evidence type="ECO:0000256" key="1">
    <source>
        <dbReference type="ARBA" id="ARBA00004651"/>
    </source>
</evidence>
<dbReference type="AlphaFoldDB" id="A0A918QHK9"/>
<dbReference type="EMBL" id="BMWG01000018">
    <property type="protein sequence ID" value="GGZ48698.1"/>
    <property type="molecule type" value="Genomic_DNA"/>
</dbReference>
<evidence type="ECO:0000259" key="8">
    <source>
        <dbReference type="PROSITE" id="PS50850"/>
    </source>
</evidence>